<dbReference type="Gene3D" id="3.40.50.11960">
    <property type="match status" value="1"/>
</dbReference>
<name>A0ABR3GBI3_9PEZI</name>
<protein>
    <submittedName>
        <fullName evidence="1">Uncharacterized protein</fullName>
    </submittedName>
</protein>
<dbReference type="InterPro" id="IPR034627">
    <property type="entry name" value="Irc6"/>
</dbReference>
<sequence length="318" mass="35486">MADKLEITNPRRILLVGGPDSGKLTFLKSLTGSLPANSATVASPAGLSHSLHLKTAYYTVDVPIWIDELDPADAAEWAAGYLNQEAREVLRALGGFIITFRRPRDSAGLVMFLLLLKKERKKERLNEQNWPRQETVKNTLAALQKVVQSCGYAWDGVCLAISMPQSLRPYLELSAEDWEDVCRAHQFEYVDYEFKGRNDYGEPAGMDRVMEALEANDWGGDEDDTLSFGSFEDAEDGEDVDLLKSIGDEMGREMFGLHNAIFGDESGVGGEEDNEEMQVEKLEAMMMRMAALKDMGDEVSREERRKIAAKALSDIMKS</sequence>
<keyword evidence="2" id="KW-1185">Reference proteome</keyword>
<gene>
    <name evidence="1" type="ORF">Q9L58_007758</name>
</gene>
<dbReference type="EMBL" id="JBBBZM010000129">
    <property type="protein sequence ID" value="KAL0633322.1"/>
    <property type="molecule type" value="Genomic_DNA"/>
</dbReference>
<dbReference type="PANTHER" id="PTHR28043:SF1">
    <property type="entry name" value="INCREASED RECOMBINATION CENTERS PROTEIN 6"/>
    <property type="match status" value="1"/>
</dbReference>
<evidence type="ECO:0000313" key="1">
    <source>
        <dbReference type="EMBL" id="KAL0633322.1"/>
    </source>
</evidence>
<reference evidence="1 2" key="1">
    <citation type="submission" date="2024-02" db="EMBL/GenBank/DDBJ databases">
        <title>Discinaceae phylogenomics.</title>
        <authorList>
            <person name="Dirks A.C."/>
            <person name="James T.Y."/>
        </authorList>
    </citation>
    <scope>NUCLEOTIDE SEQUENCE [LARGE SCALE GENOMIC DNA]</scope>
    <source>
        <strain evidence="1 2">ACD0624</strain>
    </source>
</reference>
<dbReference type="PANTHER" id="PTHR28043">
    <property type="entry name" value="INCREASED RECOMBINATION CENTERS PROTEIN 6"/>
    <property type="match status" value="1"/>
</dbReference>
<organism evidence="1 2">
    <name type="scientific">Discina gigas</name>
    <dbReference type="NCBI Taxonomy" id="1032678"/>
    <lineage>
        <taxon>Eukaryota</taxon>
        <taxon>Fungi</taxon>
        <taxon>Dikarya</taxon>
        <taxon>Ascomycota</taxon>
        <taxon>Pezizomycotina</taxon>
        <taxon>Pezizomycetes</taxon>
        <taxon>Pezizales</taxon>
        <taxon>Discinaceae</taxon>
        <taxon>Discina</taxon>
    </lineage>
</organism>
<dbReference type="Proteomes" id="UP001447188">
    <property type="component" value="Unassembled WGS sequence"/>
</dbReference>
<dbReference type="Pfam" id="PF10199">
    <property type="entry name" value="Adaptin_binding"/>
    <property type="match status" value="1"/>
</dbReference>
<evidence type="ECO:0000313" key="2">
    <source>
        <dbReference type="Proteomes" id="UP001447188"/>
    </source>
</evidence>
<comment type="caution">
    <text evidence="1">The sequence shown here is derived from an EMBL/GenBank/DDBJ whole genome shotgun (WGS) entry which is preliminary data.</text>
</comment>
<accession>A0ABR3GBI3</accession>
<proteinExistence type="predicted"/>